<evidence type="ECO:0000256" key="1">
    <source>
        <dbReference type="ARBA" id="ARBA00022737"/>
    </source>
</evidence>
<dbReference type="InterPro" id="IPR002110">
    <property type="entry name" value="Ankyrin_rpt"/>
</dbReference>
<feature type="repeat" description="ANK" evidence="3">
    <location>
        <begin position="58"/>
        <end position="90"/>
    </location>
</feature>
<dbReference type="SMART" id="SM00248">
    <property type="entry name" value="ANK"/>
    <property type="match status" value="6"/>
</dbReference>
<dbReference type="PANTHER" id="PTHR24123:SF33">
    <property type="entry name" value="PROTEIN HOS4"/>
    <property type="match status" value="1"/>
</dbReference>
<dbReference type="PRINTS" id="PR01415">
    <property type="entry name" value="ANKYRIN"/>
</dbReference>
<dbReference type="Pfam" id="PF12796">
    <property type="entry name" value="Ank_2"/>
    <property type="match status" value="2"/>
</dbReference>
<dbReference type="Gene3D" id="1.25.40.20">
    <property type="entry name" value="Ankyrin repeat-containing domain"/>
    <property type="match status" value="3"/>
</dbReference>
<accession>D7FVU0</accession>
<keyword evidence="5" id="KW-1185">Reference proteome</keyword>
<keyword evidence="2 3" id="KW-0040">ANK repeat</keyword>
<sequence length="387" mass="40776">MAPSIVLYLAVLETGSVDINQGNDDGITPLILASFLGHSHVAETLIENGADVSMVTDDGSTALHACAMEGHVAIVELLTKAGADLEAVTSAGRTPLHTATREGKSELMRALIEAGANPHTRMPTGETALHIVAEEGHLDAIRELLRGKADASLDAPCICIQPPSSSGFPGVPLDVAASSGHSGVVRHLVQELGIKGCNPENAGKQALLLAASKRDLDTLAILTGAGAVDTSGSALMCAAEASFKHFLRQRLKEEKGGVEYASINDRISSGLTALVFSIQRCLSQTPRIVRLLINAGADTTSVIRGTNSEGEVQCNGTPLALTTSYLWEKILDNGEPATEEHLQRLEAIRRLLLRAEAVHAVSWLWPSDASFVGHAAEKWPRAAFATT</sequence>
<gene>
    <name evidence="4" type="ORF">Esi_0003_0022</name>
</gene>
<dbReference type="PROSITE" id="PS50297">
    <property type="entry name" value="ANK_REP_REGION"/>
    <property type="match status" value="4"/>
</dbReference>
<proteinExistence type="predicted"/>
<feature type="repeat" description="ANK" evidence="3">
    <location>
        <begin position="25"/>
        <end position="57"/>
    </location>
</feature>
<dbReference type="STRING" id="2880.D7FVU0"/>
<feature type="repeat" description="ANK" evidence="3">
    <location>
        <begin position="124"/>
        <end position="156"/>
    </location>
</feature>
<reference evidence="4 5" key="1">
    <citation type="journal article" date="2010" name="Nature">
        <title>The Ectocarpus genome and the independent evolution of multicellularity in brown algae.</title>
        <authorList>
            <person name="Cock J.M."/>
            <person name="Sterck L."/>
            <person name="Rouze P."/>
            <person name="Scornet D."/>
            <person name="Allen A.E."/>
            <person name="Amoutzias G."/>
            <person name="Anthouard V."/>
            <person name="Artiguenave F."/>
            <person name="Aury J.M."/>
            <person name="Badger J.H."/>
            <person name="Beszteri B."/>
            <person name="Billiau K."/>
            <person name="Bonnet E."/>
            <person name="Bothwell J.H."/>
            <person name="Bowler C."/>
            <person name="Boyen C."/>
            <person name="Brownlee C."/>
            <person name="Carrano C.J."/>
            <person name="Charrier B."/>
            <person name="Cho G.Y."/>
            <person name="Coelho S.M."/>
            <person name="Collen J."/>
            <person name="Corre E."/>
            <person name="Da Silva C."/>
            <person name="Delage L."/>
            <person name="Delaroque N."/>
            <person name="Dittami S.M."/>
            <person name="Doulbeau S."/>
            <person name="Elias M."/>
            <person name="Farnham G."/>
            <person name="Gachon C.M."/>
            <person name="Gschloessl B."/>
            <person name="Heesch S."/>
            <person name="Jabbari K."/>
            <person name="Jubin C."/>
            <person name="Kawai H."/>
            <person name="Kimura K."/>
            <person name="Kloareg B."/>
            <person name="Kupper F.C."/>
            <person name="Lang D."/>
            <person name="Le Bail A."/>
            <person name="Leblanc C."/>
            <person name="Lerouge P."/>
            <person name="Lohr M."/>
            <person name="Lopez P.J."/>
            <person name="Martens C."/>
            <person name="Maumus F."/>
            <person name="Michel G."/>
            <person name="Miranda-Saavedra D."/>
            <person name="Morales J."/>
            <person name="Moreau H."/>
            <person name="Motomura T."/>
            <person name="Nagasato C."/>
            <person name="Napoli C.A."/>
            <person name="Nelson D.R."/>
            <person name="Nyvall-Collen P."/>
            <person name="Peters A.F."/>
            <person name="Pommier C."/>
            <person name="Potin P."/>
            <person name="Poulain J."/>
            <person name="Quesneville H."/>
            <person name="Read B."/>
            <person name="Rensing S.A."/>
            <person name="Ritter A."/>
            <person name="Rousvoal S."/>
            <person name="Samanta M."/>
            <person name="Samson G."/>
            <person name="Schroeder D.C."/>
            <person name="Segurens B."/>
            <person name="Strittmatter M."/>
            <person name="Tonon T."/>
            <person name="Tregear J.W."/>
            <person name="Valentin K."/>
            <person name="von Dassow P."/>
            <person name="Yamagishi T."/>
            <person name="Van de Peer Y."/>
            <person name="Wincker P."/>
        </authorList>
    </citation>
    <scope>NUCLEOTIDE SEQUENCE [LARGE SCALE GENOMIC DNA]</scope>
    <source>
        <strain evidence="5">Ec32 / CCAP1310/4</strain>
    </source>
</reference>
<protein>
    <submittedName>
        <fullName evidence="4">EsV-1-199</fullName>
    </submittedName>
</protein>
<organism evidence="4 5">
    <name type="scientific">Ectocarpus siliculosus</name>
    <name type="common">Brown alga</name>
    <name type="synonym">Conferva siliculosa</name>
    <dbReference type="NCBI Taxonomy" id="2880"/>
    <lineage>
        <taxon>Eukaryota</taxon>
        <taxon>Sar</taxon>
        <taxon>Stramenopiles</taxon>
        <taxon>Ochrophyta</taxon>
        <taxon>PX clade</taxon>
        <taxon>Phaeophyceae</taxon>
        <taxon>Ectocarpales</taxon>
        <taxon>Ectocarpaceae</taxon>
        <taxon>Ectocarpus</taxon>
    </lineage>
</organism>
<evidence type="ECO:0000313" key="4">
    <source>
        <dbReference type="EMBL" id="CBJ25460.1"/>
    </source>
</evidence>
<dbReference type="Proteomes" id="UP000002630">
    <property type="component" value="Linkage Group LG02"/>
</dbReference>
<dbReference type="EMBL" id="FN648486">
    <property type="protein sequence ID" value="CBJ25460.1"/>
    <property type="molecule type" value="Genomic_DNA"/>
</dbReference>
<dbReference type="InParanoid" id="D7FVU0"/>
<dbReference type="InterPro" id="IPR051165">
    <property type="entry name" value="Multifunctional_ANK_Repeat"/>
</dbReference>
<dbReference type="EMBL" id="FN649727">
    <property type="protein sequence ID" value="CBJ25460.1"/>
    <property type="molecule type" value="Genomic_DNA"/>
</dbReference>
<evidence type="ECO:0000313" key="5">
    <source>
        <dbReference type="Proteomes" id="UP000002630"/>
    </source>
</evidence>
<dbReference type="SUPFAM" id="SSF48403">
    <property type="entry name" value="Ankyrin repeat"/>
    <property type="match status" value="1"/>
</dbReference>
<dbReference type="OrthoDB" id="167568at2759"/>
<name>D7FVU0_ECTSI</name>
<evidence type="ECO:0000256" key="3">
    <source>
        <dbReference type="PROSITE-ProRule" id="PRU00023"/>
    </source>
</evidence>
<feature type="repeat" description="ANK" evidence="3">
    <location>
        <begin position="91"/>
        <end position="123"/>
    </location>
</feature>
<evidence type="ECO:0000256" key="2">
    <source>
        <dbReference type="ARBA" id="ARBA00023043"/>
    </source>
</evidence>
<dbReference type="AlphaFoldDB" id="D7FVU0"/>
<dbReference type="eggNOG" id="KOG4177">
    <property type="taxonomic scope" value="Eukaryota"/>
</dbReference>
<dbReference type="PANTHER" id="PTHR24123">
    <property type="entry name" value="ANKYRIN REPEAT-CONTAINING"/>
    <property type="match status" value="1"/>
</dbReference>
<dbReference type="InterPro" id="IPR036770">
    <property type="entry name" value="Ankyrin_rpt-contain_sf"/>
</dbReference>
<dbReference type="PROSITE" id="PS50088">
    <property type="entry name" value="ANK_REPEAT"/>
    <property type="match status" value="4"/>
</dbReference>
<dbReference type="OMA" id="ACAMEGH"/>
<keyword evidence="1" id="KW-0677">Repeat</keyword>